<keyword evidence="2" id="KW-1185">Reference proteome</keyword>
<dbReference type="KEGG" id="chk:D4L85_28280"/>
<sequence>MDKVCEEALSKLKALGIDTQLQADLEWCLGSYKADKNPTGLYEMADRALVIFNTEKAKKTKGVTAKLTGDLEKALKSR</sequence>
<name>A0A385SY00_9BACT</name>
<organism evidence="1 2">
    <name type="scientific">Chryseolinea soli</name>
    <dbReference type="NCBI Taxonomy" id="2321403"/>
    <lineage>
        <taxon>Bacteria</taxon>
        <taxon>Pseudomonadati</taxon>
        <taxon>Bacteroidota</taxon>
        <taxon>Cytophagia</taxon>
        <taxon>Cytophagales</taxon>
        <taxon>Fulvivirgaceae</taxon>
        <taxon>Chryseolinea</taxon>
    </lineage>
</organism>
<evidence type="ECO:0000313" key="1">
    <source>
        <dbReference type="EMBL" id="AYB35742.1"/>
    </source>
</evidence>
<protein>
    <submittedName>
        <fullName evidence="1">Uncharacterized protein</fullName>
    </submittedName>
</protein>
<evidence type="ECO:0000313" key="2">
    <source>
        <dbReference type="Proteomes" id="UP000266183"/>
    </source>
</evidence>
<dbReference type="OrthoDB" id="839653at2"/>
<gene>
    <name evidence="1" type="ORF">D4L85_28280</name>
</gene>
<dbReference type="AlphaFoldDB" id="A0A385SY00"/>
<dbReference type="Proteomes" id="UP000266183">
    <property type="component" value="Chromosome"/>
</dbReference>
<dbReference type="EMBL" id="CP032382">
    <property type="protein sequence ID" value="AYB35742.1"/>
    <property type="molecule type" value="Genomic_DNA"/>
</dbReference>
<proteinExistence type="predicted"/>
<reference evidence="2" key="1">
    <citation type="submission" date="2018-09" db="EMBL/GenBank/DDBJ databases">
        <title>Chryseolinea sp. KIS68-18 isolated from soil.</title>
        <authorList>
            <person name="Weon H.-Y."/>
            <person name="Kwon S.-W."/>
            <person name="Lee S.A."/>
        </authorList>
    </citation>
    <scope>NUCLEOTIDE SEQUENCE [LARGE SCALE GENOMIC DNA]</scope>
    <source>
        <strain evidence="2">KIS68-18</strain>
    </source>
</reference>
<accession>A0A385SY00</accession>